<dbReference type="RefSeq" id="WP_187482534.1">
    <property type="nucleotide sequence ID" value="NZ_CP060695.1"/>
</dbReference>
<evidence type="ECO:0000313" key="2">
    <source>
        <dbReference type="EMBL" id="QNM85632.1"/>
    </source>
</evidence>
<dbReference type="SUPFAM" id="SSF51261">
    <property type="entry name" value="Duplicated hybrid motif"/>
    <property type="match status" value="1"/>
</dbReference>
<dbReference type="PANTHER" id="PTHR21666:SF270">
    <property type="entry name" value="MUREIN HYDROLASE ACTIVATOR ENVC"/>
    <property type="match status" value="1"/>
</dbReference>
<proteinExistence type="predicted"/>
<dbReference type="InterPro" id="IPR050570">
    <property type="entry name" value="Cell_wall_metabolism_enzyme"/>
</dbReference>
<sequence>MDEKKRYKNFKNWSKNKHFSIKELFPTVEKSAVFHIDLSINNSTVKTFDEFNNPVYFESKLDEIQQKNPTKIIAGGYLEKRALYTSDIYNSLDKNSVEKRNIHLGLDFWLPENTPVHAILEGEVVCTLHQKELKGYGGFIILKHLIDDVEFYTLYGHLSAESVLKFSIGEHIKKGEQIGVLGNYAENGEWVPHLHFQIMLSLLDYKNDFPGVVLESETEFWKNICPNPNLLFKLKGFKEN</sequence>
<gene>
    <name evidence="2" type="ORF">H9W90_00470</name>
</gene>
<reference evidence="2 3" key="1">
    <citation type="submission" date="2020-08" db="EMBL/GenBank/DDBJ databases">
        <title>Polaribacter sp. L12M9 isolated from gut of the Korean scallop.</title>
        <authorList>
            <person name="Jeong Y.S."/>
        </authorList>
    </citation>
    <scope>NUCLEOTIDE SEQUENCE [LARGE SCALE GENOMIC DNA]</scope>
    <source>
        <strain evidence="2 3">L12M9</strain>
    </source>
</reference>
<evidence type="ECO:0000259" key="1">
    <source>
        <dbReference type="Pfam" id="PF01551"/>
    </source>
</evidence>
<protein>
    <submittedName>
        <fullName evidence="2">Peptidoglycan DD-metalloendopeptidase family protein</fullName>
    </submittedName>
</protein>
<dbReference type="AlphaFoldDB" id="A0A7G9LAI3"/>
<feature type="domain" description="M23ase beta-sheet core" evidence="1">
    <location>
        <begin position="102"/>
        <end position="199"/>
    </location>
</feature>
<dbReference type="EMBL" id="CP060695">
    <property type="protein sequence ID" value="QNM85632.1"/>
    <property type="molecule type" value="Genomic_DNA"/>
</dbReference>
<dbReference type="Pfam" id="PF01551">
    <property type="entry name" value="Peptidase_M23"/>
    <property type="match status" value="1"/>
</dbReference>
<dbReference type="PANTHER" id="PTHR21666">
    <property type="entry name" value="PEPTIDASE-RELATED"/>
    <property type="match status" value="1"/>
</dbReference>
<dbReference type="Gene3D" id="2.70.70.10">
    <property type="entry name" value="Glucose Permease (Domain IIA)"/>
    <property type="match status" value="1"/>
</dbReference>
<evidence type="ECO:0000313" key="3">
    <source>
        <dbReference type="Proteomes" id="UP000515808"/>
    </source>
</evidence>
<accession>A0A7G9LAI3</accession>
<dbReference type="Proteomes" id="UP000515808">
    <property type="component" value="Chromosome"/>
</dbReference>
<dbReference type="KEGG" id="ppec:H9W90_00470"/>
<keyword evidence="3" id="KW-1185">Reference proteome</keyword>
<dbReference type="GO" id="GO:0004222">
    <property type="term" value="F:metalloendopeptidase activity"/>
    <property type="evidence" value="ECO:0007669"/>
    <property type="project" value="TreeGrafter"/>
</dbReference>
<name>A0A7G9LAI3_9FLAO</name>
<organism evidence="2 3">
    <name type="scientific">Polaribacter pectinis</name>
    <dbReference type="NCBI Taxonomy" id="2738844"/>
    <lineage>
        <taxon>Bacteria</taxon>
        <taxon>Pseudomonadati</taxon>
        <taxon>Bacteroidota</taxon>
        <taxon>Flavobacteriia</taxon>
        <taxon>Flavobacteriales</taxon>
        <taxon>Flavobacteriaceae</taxon>
    </lineage>
</organism>
<dbReference type="InterPro" id="IPR016047">
    <property type="entry name" value="M23ase_b-sheet_dom"/>
</dbReference>
<dbReference type="InterPro" id="IPR011055">
    <property type="entry name" value="Dup_hybrid_motif"/>
</dbReference>
<dbReference type="CDD" id="cd12797">
    <property type="entry name" value="M23_peptidase"/>
    <property type="match status" value="1"/>
</dbReference>